<evidence type="ECO:0000313" key="2">
    <source>
        <dbReference type="EMBL" id="RQW98509.1"/>
    </source>
</evidence>
<comment type="caution">
    <text evidence="2">The sequence shown here is derived from an EMBL/GenBank/DDBJ whole genome shotgun (WGS) entry which is preliminary data.</text>
</comment>
<reference evidence="2 3" key="1">
    <citation type="submission" date="2018-05" db="EMBL/GenBank/DDBJ databases">
        <title>Micromonospora from Atacama Desert.</title>
        <authorList>
            <person name="Carro L."/>
            <person name="Goodfellow M."/>
            <person name="Klenk H.-P."/>
        </authorList>
    </citation>
    <scope>NUCLEOTIDE SEQUENCE [LARGE SCALE GENOMIC DNA]</scope>
    <source>
        <strain evidence="2 3">LB41</strain>
    </source>
</reference>
<feature type="compositionally biased region" description="Basic and acidic residues" evidence="1">
    <location>
        <begin position="45"/>
        <end position="58"/>
    </location>
</feature>
<sequence length="68" mass="7413">MTAGNASPVRREQVAKLMRLARAQSKAADRDVLSAEFEEARAATHAALRESTPEEKYQARRALGSATN</sequence>
<dbReference type="EMBL" id="QGTA01000071">
    <property type="protein sequence ID" value="RQW98509.1"/>
    <property type="molecule type" value="Genomic_DNA"/>
</dbReference>
<feature type="region of interest" description="Disordered" evidence="1">
    <location>
        <begin position="45"/>
        <end position="68"/>
    </location>
</feature>
<evidence type="ECO:0000313" key="3">
    <source>
        <dbReference type="Proteomes" id="UP000274694"/>
    </source>
</evidence>
<name>A0ABX9YDC0_MICCH</name>
<keyword evidence="3" id="KW-1185">Reference proteome</keyword>
<proteinExistence type="predicted"/>
<evidence type="ECO:0000256" key="1">
    <source>
        <dbReference type="SAM" id="MobiDB-lite"/>
    </source>
</evidence>
<accession>A0ABX9YDC0</accession>
<organism evidence="2 3">
    <name type="scientific">Micromonospora chalcea</name>
    <dbReference type="NCBI Taxonomy" id="1874"/>
    <lineage>
        <taxon>Bacteria</taxon>
        <taxon>Bacillati</taxon>
        <taxon>Actinomycetota</taxon>
        <taxon>Actinomycetes</taxon>
        <taxon>Micromonosporales</taxon>
        <taxon>Micromonosporaceae</taxon>
        <taxon>Micromonospora</taxon>
    </lineage>
</organism>
<protein>
    <submittedName>
        <fullName evidence="2">Uncharacterized protein</fullName>
    </submittedName>
</protein>
<gene>
    <name evidence="2" type="ORF">DLJ60_01155</name>
</gene>
<dbReference type="Proteomes" id="UP000274694">
    <property type="component" value="Unassembled WGS sequence"/>
</dbReference>
<dbReference type="RefSeq" id="WP_124778734.1">
    <property type="nucleotide sequence ID" value="NZ_QGTA01000071.1"/>
</dbReference>